<keyword evidence="2" id="KW-1185">Reference proteome</keyword>
<dbReference type="EMBL" id="FWFG01000052">
    <property type="protein sequence ID" value="SLM90989.1"/>
    <property type="molecule type" value="Genomic_DNA"/>
</dbReference>
<dbReference type="OrthoDB" id="4794280at2"/>
<gene>
    <name evidence="1" type="ORF">FM110_05985</name>
</gene>
<evidence type="ECO:0000313" key="1">
    <source>
        <dbReference type="EMBL" id="SLM90989.1"/>
    </source>
</evidence>
<proteinExistence type="predicted"/>
<sequence>MSAVRTARAEGAETMCTTVRRHGVLPSSLCAVLPLLLLTGCGGTEPLAAESAVAHYDAVAADLVEALESQGLDVDLAPATRLVAERDGRCAYDAGTWIPARSVEDALRSEDGWGPWIAAAEPVLAEHGFETVDAPEHAEGMLRIRTTDRHGAELTLDMTGQLRIWDAEVDAAPCDQAALGL</sequence>
<dbReference type="Proteomes" id="UP000195981">
    <property type="component" value="Unassembled WGS sequence"/>
</dbReference>
<accession>A0A1X6WYP8</accession>
<evidence type="ECO:0008006" key="3">
    <source>
        <dbReference type="Google" id="ProtNLM"/>
    </source>
</evidence>
<organism evidence="1 2">
    <name type="scientific">Brachybacterium nesterenkovii</name>
    <dbReference type="NCBI Taxonomy" id="47847"/>
    <lineage>
        <taxon>Bacteria</taxon>
        <taxon>Bacillati</taxon>
        <taxon>Actinomycetota</taxon>
        <taxon>Actinomycetes</taxon>
        <taxon>Micrococcales</taxon>
        <taxon>Dermabacteraceae</taxon>
        <taxon>Brachybacterium</taxon>
    </lineage>
</organism>
<reference evidence="1 2" key="1">
    <citation type="submission" date="2017-02" db="EMBL/GenBank/DDBJ databases">
        <authorList>
            <person name="Peterson S.W."/>
        </authorList>
    </citation>
    <scope>NUCLEOTIDE SEQUENCE [LARGE SCALE GENOMIC DNA]</scope>
    <source>
        <strain evidence="1 2">CIP104813</strain>
    </source>
</reference>
<protein>
    <recommendedName>
        <fullName evidence="3">Lipoprotein</fullName>
    </recommendedName>
</protein>
<name>A0A1X6WYP8_9MICO</name>
<evidence type="ECO:0000313" key="2">
    <source>
        <dbReference type="Proteomes" id="UP000195981"/>
    </source>
</evidence>
<dbReference type="AlphaFoldDB" id="A0A1X6WYP8"/>
<dbReference type="RefSeq" id="WP_087103596.1">
    <property type="nucleotide sequence ID" value="NZ_FWFG01000052.1"/>
</dbReference>